<dbReference type="NCBIfam" id="NF006203">
    <property type="entry name" value="PRK08327.1"/>
    <property type="match status" value="1"/>
</dbReference>
<dbReference type="AlphaFoldDB" id="A0A9P8WIX8"/>
<dbReference type="GO" id="GO:0000287">
    <property type="term" value="F:magnesium ion binding"/>
    <property type="evidence" value="ECO:0007669"/>
    <property type="project" value="InterPro"/>
</dbReference>
<dbReference type="GO" id="GO:0005739">
    <property type="term" value="C:mitochondrion"/>
    <property type="evidence" value="ECO:0007669"/>
    <property type="project" value="TreeGrafter"/>
</dbReference>
<evidence type="ECO:0000313" key="7">
    <source>
        <dbReference type="EMBL" id="KAH6898200.1"/>
    </source>
</evidence>
<dbReference type="CDD" id="cd02002">
    <property type="entry name" value="TPP_BFDC"/>
    <property type="match status" value="1"/>
</dbReference>
<sequence length="583" mass="62559">MYTASFAFFEAIWEAGITHCFVNLGSDHPSIIEAMVKGQREAKGNFPRIITCPNEMVAMSMADGYARLTGKPQCVIVHVDVGTQGLGAAVHNSSTGRAPVLVFAGLSPFTIEGELRGSRTEYIHWIQDVPDQKQIVSQYCRYSGEIKTGTNVKQMVNRALQFATSGPQGPVYLCGAREVMEADITPYSLKQEHWDPVELGGLPKSAVDKIAEALAGAKEPLLITGYGGRNQKLPPALVELANTVKGLRVLDTGGSDMCFPADHPAWLGLKFGADDAITTADTIIVLDCDVPWINTRCHPREDAKIFHIDVDPLKQQMPVFYIQSDGRYRADALTSVEQITTALKAPELASTLEASNDASFEKVVEAYNAKLAAIAKAAEPLEDGTFGTGHLCRVLKDVCPEDTIWAIEAVTNTGFVHDNLQPKIPGSWINCGGGGLGWSGGGALGIKLATNAENGGKGKFVVQIVGDGTYLFTVPGSVYWISKRYNIPVLTIVLNNKGWNAPRRSLLLVHPNGLGSTASNEEINISFDPVPDYSGIAKAAAGGDIHAARVEKTEDLERVLKEAVAQVQAGQTAVIDCKVAPDC</sequence>
<protein>
    <submittedName>
        <fullName evidence="7">Thiamine pyrophosphate enzyme, N-terminal TPP binding domain-containing protein</fullName>
    </submittedName>
</protein>
<dbReference type="InterPro" id="IPR012001">
    <property type="entry name" value="Thiamin_PyroP_enz_TPP-bd_dom"/>
</dbReference>
<dbReference type="GO" id="GO:0050660">
    <property type="term" value="F:flavin adenine dinucleotide binding"/>
    <property type="evidence" value="ECO:0007669"/>
    <property type="project" value="TreeGrafter"/>
</dbReference>
<dbReference type="InterPro" id="IPR011766">
    <property type="entry name" value="TPP_enzyme_TPP-bd"/>
</dbReference>
<dbReference type="PANTHER" id="PTHR18968:SF164">
    <property type="entry name" value="PYRUVATE DECARBOXYLASE"/>
    <property type="match status" value="1"/>
</dbReference>
<dbReference type="PANTHER" id="PTHR18968">
    <property type="entry name" value="THIAMINE PYROPHOSPHATE ENZYMES"/>
    <property type="match status" value="1"/>
</dbReference>
<evidence type="ECO:0000259" key="5">
    <source>
        <dbReference type="Pfam" id="PF02775"/>
    </source>
</evidence>
<dbReference type="InterPro" id="IPR029061">
    <property type="entry name" value="THDP-binding"/>
</dbReference>
<dbReference type="GO" id="GO:0005948">
    <property type="term" value="C:acetolactate synthase complex"/>
    <property type="evidence" value="ECO:0007669"/>
    <property type="project" value="TreeGrafter"/>
</dbReference>
<gene>
    <name evidence="7" type="ORF">B0T10DRAFT_395385</name>
</gene>
<dbReference type="GO" id="GO:0009097">
    <property type="term" value="P:isoleucine biosynthetic process"/>
    <property type="evidence" value="ECO:0007669"/>
    <property type="project" value="TreeGrafter"/>
</dbReference>
<dbReference type="InterPro" id="IPR012000">
    <property type="entry name" value="Thiamin_PyroP_enz_cen_dom"/>
</dbReference>
<evidence type="ECO:0000256" key="3">
    <source>
        <dbReference type="RuleBase" id="RU362132"/>
    </source>
</evidence>
<comment type="caution">
    <text evidence="7">The sequence shown here is derived from an EMBL/GenBank/DDBJ whole genome shotgun (WGS) entry which is preliminary data.</text>
</comment>
<dbReference type="GO" id="GO:0030976">
    <property type="term" value="F:thiamine pyrophosphate binding"/>
    <property type="evidence" value="ECO:0007669"/>
    <property type="project" value="InterPro"/>
</dbReference>
<comment type="similarity">
    <text evidence="1 3">Belongs to the TPP enzyme family.</text>
</comment>
<dbReference type="Gene3D" id="3.40.50.1220">
    <property type="entry name" value="TPP-binding domain"/>
    <property type="match status" value="1"/>
</dbReference>
<dbReference type="CDD" id="cd07035">
    <property type="entry name" value="TPP_PYR_POX_like"/>
    <property type="match status" value="1"/>
</dbReference>
<dbReference type="Pfam" id="PF00205">
    <property type="entry name" value="TPP_enzyme_M"/>
    <property type="match status" value="1"/>
</dbReference>
<dbReference type="InterPro" id="IPR029035">
    <property type="entry name" value="DHS-like_NAD/FAD-binding_dom"/>
</dbReference>
<dbReference type="SUPFAM" id="SSF52467">
    <property type="entry name" value="DHS-like NAD/FAD-binding domain"/>
    <property type="match status" value="1"/>
</dbReference>
<dbReference type="Pfam" id="PF02775">
    <property type="entry name" value="TPP_enzyme_C"/>
    <property type="match status" value="1"/>
</dbReference>
<evidence type="ECO:0000259" key="6">
    <source>
        <dbReference type="Pfam" id="PF02776"/>
    </source>
</evidence>
<reference evidence="7 8" key="1">
    <citation type="journal article" date="2021" name="Nat. Commun.">
        <title>Genetic determinants of endophytism in the Arabidopsis root mycobiome.</title>
        <authorList>
            <person name="Mesny F."/>
            <person name="Miyauchi S."/>
            <person name="Thiergart T."/>
            <person name="Pickel B."/>
            <person name="Atanasova L."/>
            <person name="Karlsson M."/>
            <person name="Huettel B."/>
            <person name="Barry K.W."/>
            <person name="Haridas S."/>
            <person name="Chen C."/>
            <person name="Bauer D."/>
            <person name="Andreopoulos W."/>
            <person name="Pangilinan J."/>
            <person name="LaButti K."/>
            <person name="Riley R."/>
            <person name="Lipzen A."/>
            <person name="Clum A."/>
            <person name="Drula E."/>
            <person name="Henrissat B."/>
            <person name="Kohler A."/>
            <person name="Grigoriev I.V."/>
            <person name="Martin F.M."/>
            <person name="Hacquard S."/>
        </authorList>
    </citation>
    <scope>NUCLEOTIDE SEQUENCE [LARGE SCALE GENOMIC DNA]</scope>
    <source>
        <strain evidence="7 8">MPI-CAGE-CH-0241</strain>
    </source>
</reference>
<keyword evidence="2 3" id="KW-0786">Thiamine pyrophosphate</keyword>
<dbReference type="InterPro" id="IPR045229">
    <property type="entry name" value="TPP_enz"/>
</dbReference>
<accession>A0A9P8WIX8</accession>
<dbReference type="EMBL" id="JAGPYM010000002">
    <property type="protein sequence ID" value="KAH6898200.1"/>
    <property type="molecule type" value="Genomic_DNA"/>
</dbReference>
<dbReference type="OrthoDB" id="2867507at2759"/>
<dbReference type="Proteomes" id="UP000777438">
    <property type="component" value="Unassembled WGS sequence"/>
</dbReference>
<dbReference type="Pfam" id="PF02776">
    <property type="entry name" value="TPP_enzyme_N"/>
    <property type="match status" value="1"/>
</dbReference>
<dbReference type="Gene3D" id="3.40.50.970">
    <property type="match status" value="2"/>
</dbReference>
<feature type="domain" description="Thiamine pyrophosphate enzyme N-terminal TPP-binding" evidence="6">
    <location>
        <begin position="4"/>
        <end position="134"/>
    </location>
</feature>
<dbReference type="SUPFAM" id="SSF52518">
    <property type="entry name" value="Thiamin diphosphate-binding fold (THDP-binding)"/>
    <property type="match status" value="2"/>
</dbReference>
<evidence type="ECO:0000256" key="2">
    <source>
        <dbReference type="ARBA" id="ARBA00023052"/>
    </source>
</evidence>
<name>A0A9P8WIX8_9HYPO</name>
<keyword evidence="8" id="KW-1185">Reference proteome</keyword>
<feature type="domain" description="Thiamine pyrophosphate enzyme central" evidence="4">
    <location>
        <begin position="207"/>
        <end position="313"/>
    </location>
</feature>
<dbReference type="GO" id="GO:0003984">
    <property type="term" value="F:acetolactate synthase activity"/>
    <property type="evidence" value="ECO:0007669"/>
    <property type="project" value="TreeGrafter"/>
</dbReference>
<feature type="domain" description="Thiamine pyrophosphate enzyme TPP-binding" evidence="5">
    <location>
        <begin position="415"/>
        <end position="577"/>
    </location>
</feature>
<dbReference type="GO" id="GO:0009099">
    <property type="term" value="P:L-valine biosynthetic process"/>
    <property type="evidence" value="ECO:0007669"/>
    <property type="project" value="TreeGrafter"/>
</dbReference>
<evidence type="ECO:0000259" key="4">
    <source>
        <dbReference type="Pfam" id="PF00205"/>
    </source>
</evidence>
<organism evidence="7 8">
    <name type="scientific">Thelonectria olida</name>
    <dbReference type="NCBI Taxonomy" id="1576542"/>
    <lineage>
        <taxon>Eukaryota</taxon>
        <taxon>Fungi</taxon>
        <taxon>Dikarya</taxon>
        <taxon>Ascomycota</taxon>
        <taxon>Pezizomycotina</taxon>
        <taxon>Sordariomycetes</taxon>
        <taxon>Hypocreomycetidae</taxon>
        <taxon>Hypocreales</taxon>
        <taxon>Nectriaceae</taxon>
        <taxon>Thelonectria</taxon>
    </lineage>
</organism>
<proteinExistence type="inferred from homology"/>
<evidence type="ECO:0000313" key="8">
    <source>
        <dbReference type="Proteomes" id="UP000777438"/>
    </source>
</evidence>
<evidence type="ECO:0000256" key="1">
    <source>
        <dbReference type="ARBA" id="ARBA00007812"/>
    </source>
</evidence>